<feature type="signal peptide" evidence="1">
    <location>
        <begin position="1"/>
        <end position="21"/>
    </location>
</feature>
<evidence type="ECO:0000256" key="1">
    <source>
        <dbReference type="SAM" id="SignalP"/>
    </source>
</evidence>
<dbReference type="AlphaFoldDB" id="U2DQE4"/>
<dbReference type="OrthoDB" id="1082617at2"/>
<organism evidence="2 3">
    <name type="scientific">Bacteroides pyogenes F0041</name>
    <dbReference type="NCBI Taxonomy" id="1321819"/>
    <lineage>
        <taxon>Bacteria</taxon>
        <taxon>Pseudomonadati</taxon>
        <taxon>Bacteroidota</taxon>
        <taxon>Bacteroidia</taxon>
        <taxon>Bacteroidales</taxon>
        <taxon>Bacteroidaceae</taxon>
        <taxon>Bacteroides</taxon>
    </lineage>
</organism>
<evidence type="ECO:0000313" key="2">
    <source>
        <dbReference type="EMBL" id="ERI81936.1"/>
    </source>
</evidence>
<dbReference type="RefSeq" id="WP_021646494.1">
    <property type="nucleotide sequence ID" value="NZ_KE993148.1"/>
</dbReference>
<protein>
    <recommendedName>
        <fullName evidence="4">Major fimbrial subunit protein N-terminal domain-containing protein</fullName>
    </recommendedName>
</protein>
<proteinExistence type="predicted"/>
<accession>U2DQE4</accession>
<dbReference type="HOGENOM" id="CLU_451892_0_0_10"/>
<comment type="caution">
    <text evidence="2">The sequence shown here is derived from an EMBL/GenBank/DDBJ whole genome shotgun (WGS) entry which is preliminary data.</text>
</comment>
<dbReference type="Gene3D" id="2.60.40.3690">
    <property type="match status" value="1"/>
</dbReference>
<name>U2DQE4_9BACE</name>
<feature type="chain" id="PRO_5004626227" description="Major fimbrial subunit protein N-terminal domain-containing protein" evidence="1">
    <location>
        <begin position="22"/>
        <end position="682"/>
    </location>
</feature>
<dbReference type="PATRIC" id="fig|1321819.3.peg.2592"/>
<reference evidence="2 3" key="1">
    <citation type="submission" date="2013-08" db="EMBL/GenBank/DDBJ databases">
        <authorList>
            <person name="Weinstock G."/>
            <person name="Sodergren E."/>
            <person name="Wylie T."/>
            <person name="Fulton L."/>
            <person name="Fulton R."/>
            <person name="Fronick C."/>
            <person name="O'Laughlin M."/>
            <person name="Godfrey J."/>
            <person name="Miner T."/>
            <person name="Herter B."/>
            <person name="Appelbaum E."/>
            <person name="Cordes M."/>
            <person name="Lek S."/>
            <person name="Wollam A."/>
            <person name="Pepin K.H."/>
            <person name="Palsikar V.B."/>
            <person name="Mitreva M."/>
            <person name="Wilson R.K."/>
        </authorList>
    </citation>
    <scope>NUCLEOTIDE SEQUENCE [LARGE SCALE GENOMIC DNA]</scope>
    <source>
        <strain evidence="2 3">F0041</strain>
    </source>
</reference>
<sequence>MRHHYTIFCLLFALLATGACSDDSFYRNNEELLSEGKSFEVSFDSYADGMSTILTRADEDEINSIDNLRLLVFDEHRRFLYSRKAILEKVYNDDKPASDHLPGNSKDGITRMYRFTVQLVSSTKPRYIHFIAKHDWTGFQQDYFLEGKDAGQIIPDLTTQKNELWREIKFNRLQKTDFNSKVFKLLRNNARISLTIKNGIPDFTYEGFKVYNAYNKATVAPYIFKEEGYTYVFPETPDQPTVPPGAGIIDVAHGPFGTDPIDVFERFDRENDEQPLFLILKGKYKGKDAFYKIEMKKFNETTGVSSRYNIVRNYHYHVKVNAVNNKGYATEEEAVTKPAGNNIFASTELEDYPSVSDGTHTLTVNPLGQIFVKNGEFKSDILFTGGINQVKIYPDWDGDNNEYLGKPVITNTGTNTGVLKIPVKKTPTDRELKFKVNVIARSTAGSNAGIITREITLILRYPYDFFAKLESDGSYSENKVRISFKVPPTIAKTAFPFNVYVKTKQLTPDLTQNDGMILEIRGGEYYYKYTVKSDAEIGKTIVLHFKRNENGKTETIELTSPYYKDETVILTSERVQEEQKITGIRAYYHGGYYDDRQQWKWGDRYIPTDAQISVKGTTDSRYDNLLYIQMTSNGECMLVYPPNMPDNTSLKFTSSILGYTYTQTQSLKDLKSRKDIKLQLQQ</sequence>
<evidence type="ECO:0000313" key="3">
    <source>
        <dbReference type="Proteomes" id="UP000016496"/>
    </source>
</evidence>
<evidence type="ECO:0008006" key="4">
    <source>
        <dbReference type="Google" id="ProtNLM"/>
    </source>
</evidence>
<gene>
    <name evidence="2" type="ORF">HMPREF1981_02805</name>
</gene>
<dbReference type="Proteomes" id="UP000016496">
    <property type="component" value="Unassembled WGS sequence"/>
</dbReference>
<dbReference type="PROSITE" id="PS51257">
    <property type="entry name" value="PROKAR_LIPOPROTEIN"/>
    <property type="match status" value="1"/>
</dbReference>
<keyword evidence="1" id="KW-0732">Signal</keyword>
<dbReference type="EMBL" id="AWSV01000149">
    <property type="protein sequence ID" value="ERI81936.1"/>
    <property type="molecule type" value="Genomic_DNA"/>
</dbReference>